<feature type="transmembrane region" description="Helical" evidence="6">
    <location>
        <begin position="50"/>
        <end position="71"/>
    </location>
</feature>
<gene>
    <name evidence="8" type="ORF">GKD59_21020</name>
    <name evidence="7" type="ORF">PN612_02965</name>
</gene>
<feature type="transmembrane region" description="Helical" evidence="6">
    <location>
        <begin position="152"/>
        <end position="172"/>
    </location>
</feature>
<dbReference type="GO" id="GO:0005886">
    <property type="term" value="C:plasma membrane"/>
    <property type="evidence" value="ECO:0007669"/>
    <property type="project" value="UniProtKB-SubCell"/>
</dbReference>
<feature type="transmembrane region" description="Helical" evidence="6">
    <location>
        <begin position="330"/>
        <end position="354"/>
    </location>
</feature>
<dbReference type="AlphaFoldDB" id="A0A174VG71"/>
<dbReference type="InterPro" id="IPR050833">
    <property type="entry name" value="Poly_Biosynth_Transport"/>
</dbReference>
<evidence type="ECO:0000256" key="6">
    <source>
        <dbReference type="SAM" id="Phobius"/>
    </source>
</evidence>
<organism evidence="8 9">
    <name type="scientific">Parabacteroides distasonis</name>
    <dbReference type="NCBI Taxonomy" id="823"/>
    <lineage>
        <taxon>Bacteria</taxon>
        <taxon>Pseudomonadati</taxon>
        <taxon>Bacteroidota</taxon>
        <taxon>Bacteroidia</taxon>
        <taxon>Bacteroidales</taxon>
        <taxon>Tannerellaceae</taxon>
        <taxon>Parabacteroides</taxon>
    </lineage>
</organism>
<evidence type="ECO:0000256" key="5">
    <source>
        <dbReference type="ARBA" id="ARBA00023136"/>
    </source>
</evidence>
<dbReference type="PANTHER" id="PTHR30250">
    <property type="entry name" value="PST FAMILY PREDICTED COLANIC ACID TRANSPORTER"/>
    <property type="match status" value="1"/>
</dbReference>
<evidence type="ECO:0000313" key="8">
    <source>
        <dbReference type="EMBL" id="MRY60335.1"/>
    </source>
</evidence>
<dbReference type="EMBL" id="WKLT01000029">
    <property type="protein sequence ID" value="MRY60335.1"/>
    <property type="molecule type" value="Genomic_DNA"/>
</dbReference>
<reference evidence="7" key="2">
    <citation type="submission" date="2023-01" db="EMBL/GenBank/DDBJ databases">
        <title>Human gut microbiome strain richness.</title>
        <authorList>
            <person name="Chen-Liaw A."/>
        </authorList>
    </citation>
    <scope>NUCLEOTIDE SEQUENCE</scope>
    <source>
        <strain evidence="7">D35st1_E5_D35t1_190705</strain>
    </source>
</reference>
<name>A0A174VG71_PARDI</name>
<dbReference type="Proteomes" id="UP000463337">
    <property type="component" value="Unassembled WGS sequence"/>
</dbReference>
<feature type="transmembrane region" description="Helical" evidence="6">
    <location>
        <begin position="92"/>
        <end position="118"/>
    </location>
</feature>
<dbReference type="InterPro" id="IPR002797">
    <property type="entry name" value="Polysacc_synth"/>
</dbReference>
<evidence type="ECO:0000256" key="2">
    <source>
        <dbReference type="ARBA" id="ARBA00022475"/>
    </source>
</evidence>
<protein>
    <submittedName>
        <fullName evidence="8">Oligosaccharide flippase family protein</fullName>
    </submittedName>
</protein>
<dbReference type="Pfam" id="PF01943">
    <property type="entry name" value="Polysacc_synt"/>
    <property type="match status" value="1"/>
</dbReference>
<accession>A0A174VG71</accession>
<keyword evidence="5 6" id="KW-0472">Membrane</keyword>
<proteinExistence type="predicted"/>
<dbReference type="EMBL" id="JAQMPX010000023">
    <property type="protein sequence ID" value="MDB9137469.1"/>
    <property type="molecule type" value="Genomic_DNA"/>
</dbReference>
<comment type="subcellular location">
    <subcellularLocation>
        <location evidence="1">Cell membrane</location>
        <topology evidence="1">Multi-pass membrane protein</topology>
    </subcellularLocation>
</comment>
<comment type="caution">
    <text evidence="8">The sequence shown here is derived from an EMBL/GenBank/DDBJ whole genome shotgun (WGS) entry which is preliminary data.</text>
</comment>
<dbReference type="GeneID" id="93525289"/>
<dbReference type="PANTHER" id="PTHR30250:SF11">
    <property type="entry name" value="O-ANTIGEN TRANSPORTER-RELATED"/>
    <property type="match status" value="1"/>
</dbReference>
<feature type="transmembrane region" description="Helical" evidence="6">
    <location>
        <begin position="361"/>
        <end position="381"/>
    </location>
</feature>
<feature type="transmembrane region" description="Helical" evidence="6">
    <location>
        <begin position="20"/>
        <end position="38"/>
    </location>
</feature>
<evidence type="ECO:0000256" key="3">
    <source>
        <dbReference type="ARBA" id="ARBA00022692"/>
    </source>
</evidence>
<evidence type="ECO:0000313" key="7">
    <source>
        <dbReference type="EMBL" id="MDB9137469.1"/>
    </source>
</evidence>
<evidence type="ECO:0000256" key="1">
    <source>
        <dbReference type="ARBA" id="ARBA00004651"/>
    </source>
</evidence>
<dbReference type="RefSeq" id="WP_011966447.1">
    <property type="nucleotide sequence ID" value="NZ_AP019729.1"/>
</dbReference>
<sequence>MISFLKLENNKTAKTLFANFTYLSILEIIGLLLPLISYPYVIRTVGADNYGVVVFCQAIIAYVVIIINFGYNVSATRKISENRTNVFKIREIYSSIVYQKLLIFAICLVSGLFVLIFLKYDYSVILLGFIGLCIQEVFFPTWLFQGLERMKFITIITFVAKCSCLILIFLFVHDKKDYACIPVLYSIGGFFTSVLSVIILKKKFDIYFVKVSKYRMKEDFLESLPFFTSRLSAIVMERGNVLVIGTFFSYDMVAIYDLCAKIVSILKTPFSLVAQVIYPNVAKSKNMLLVKKSIKIVLLFGAFVCLFVYLFAPNIILLLSDTSMLGAVSILKIMVLYVPIVGISYLFGASVLVVKGYSREYNLSVVYSVLLYILMLLSFISFSKVNLYTMALAFVAPELFVALYRICIVKYKNILN</sequence>
<keyword evidence="2" id="KW-1003">Cell membrane</keyword>
<evidence type="ECO:0000256" key="4">
    <source>
        <dbReference type="ARBA" id="ARBA00022989"/>
    </source>
</evidence>
<keyword evidence="3 6" id="KW-0812">Transmembrane</keyword>
<keyword evidence="4 6" id="KW-1133">Transmembrane helix</keyword>
<dbReference type="Proteomes" id="UP001211522">
    <property type="component" value="Unassembled WGS sequence"/>
</dbReference>
<evidence type="ECO:0000313" key="9">
    <source>
        <dbReference type="Proteomes" id="UP000463337"/>
    </source>
</evidence>
<feature type="transmembrane region" description="Helical" evidence="6">
    <location>
        <begin position="387"/>
        <end position="407"/>
    </location>
</feature>
<feature type="transmembrane region" description="Helical" evidence="6">
    <location>
        <begin position="124"/>
        <end position="145"/>
    </location>
</feature>
<dbReference type="OMA" id="YRICIVK"/>
<feature type="transmembrane region" description="Helical" evidence="6">
    <location>
        <begin position="296"/>
        <end position="318"/>
    </location>
</feature>
<feature type="transmembrane region" description="Helical" evidence="6">
    <location>
        <begin position="178"/>
        <end position="200"/>
    </location>
</feature>
<reference evidence="8 9" key="1">
    <citation type="journal article" date="2019" name="Nat. Med.">
        <title>A library of human gut bacterial isolates paired with longitudinal multiomics data enables mechanistic microbiome research.</title>
        <authorList>
            <person name="Poyet M."/>
            <person name="Groussin M."/>
            <person name="Gibbons S.M."/>
            <person name="Avila-Pacheco J."/>
            <person name="Jiang X."/>
            <person name="Kearney S.M."/>
            <person name="Perrotta A.R."/>
            <person name="Berdy B."/>
            <person name="Zhao S."/>
            <person name="Lieberman T.D."/>
            <person name="Swanson P.K."/>
            <person name="Smith M."/>
            <person name="Roesemann S."/>
            <person name="Alexander J.E."/>
            <person name="Rich S.A."/>
            <person name="Livny J."/>
            <person name="Vlamakis H."/>
            <person name="Clish C."/>
            <person name="Bullock K."/>
            <person name="Deik A."/>
            <person name="Scott J."/>
            <person name="Pierce K.A."/>
            <person name="Xavier R.J."/>
            <person name="Alm E.J."/>
        </authorList>
    </citation>
    <scope>NUCLEOTIDE SEQUENCE [LARGE SCALE GENOMIC DNA]</scope>
    <source>
        <strain evidence="8 9">BIOML-A41</strain>
    </source>
</reference>